<organism evidence="5 6">
    <name type="scientific">Candidatus Flavonifractor intestinigallinarum</name>
    <dbReference type="NCBI Taxonomy" id="2838586"/>
    <lineage>
        <taxon>Bacteria</taxon>
        <taxon>Bacillati</taxon>
        <taxon>Bacillota</taxon>
        <taxon>Clostridia</taxon>
        <taxon>Eubacteriales</taxon>
        <taxon>Oscillospiraceae</taxon>
        <taxon>Flavonifractor</taxon>
    </lineage>
</organism>
<dbReference type="InterPro" id="IPR036388">
    <property type="entry name" value="WH-like_DNA-bd_sf"/>
</dbReference>
<dbReference type="Proteomes" id="UP000823921">
    <property type="component" value="Unassembled WGS sequence"/>
</dbReference>
<evidence type="ECO:0000313" key="6">
    <source>
        <dbReference type="Proteomes" id="UP000823921"/>
    </source>
</evidence>
<reference evidence="5" key="1">
    <citation type="journal article" date="2021" name="PeerJ">
        <title>Extensive microbial diversity within the chicken gut microbiome revealed by metagenomics and culture.</title>
        <authorList>
            <person name="Gilroy R."/>
            <person name="Ravi A."/>
            <person name="Getino M."/>
            <person name="Pursley I."/>
            <person name="Horton D.L."/>
            <person name="Alikhan N.F."/>
            <person name="Baker D."/>
            <person name="Gharbi K."/>
            <person name="Hall N."/>
            <person name="Watson M."/>
            <person name="Adriaenssens E.M."/>
            <person name="Foster-Nyarko E."/>
            <person name="Jarju S."/>
            <person name="Secka A."/>
            <person name="Antonio M."/>
            <person name="Oren A."/>
            <person name="Chaudhuri R.R."/>
            <person name="La Ragione R."/>
            <person name="Hildebrand F."/>
            <person name="Pallen M.J."/>
        </authorList>
    </citation>
    <scope>NUCLEOTIDE SEQUENCE</scope>
    <source>
        <strain evidence="5">CHK192-8294</strain>
    </source>
</reference>
<sequence>MAGIQYLLWLSTRRGLSQRHQVELLDYFGGAERVYFADREAFEPLRLTQEAKRALCDKSLDGPNRILERCDRLGLFLLSCQDGAYPERLLQLSDYPLVLYGKGRLFRFDEEVAIAMVGSRQCSAYGVRTAGRIAMGLAQAGALVVSGLAQGIDAASLKGALQGGGPVVSVLAGGVDVVYPSCNGWLYEDVAARGAILSENPPGTRPDGWRFPIRNRIISGLSLGVVAVEAGERSGALITAHDALDQGRDVFAVPGPVDAATSAGTNRLIAQGEAKLVRTAGDILCEYEGRYAHKLCRPRLMTAEEADGRLEVIPTPPPEPEPEKPATGETLPLAPRSALEQMGEEQREIFFLLSEKPLTADEIVGRTEIPARRVNTALTILQAGGYLKELPGRRFAAAVRFEEHE</sequence>
<evidence type="ECO:0000256" key="2">
    <source>
        <dbReference type="SAM" id="MobiDB-lite"/>
    </source>
</evidence>
<proteinExistence type="inferred from homology"/>
<protein>
    <submittedName>
        <fullName evidence="5">DNA-processing protein DprA</fullName>
    </submittedName>
</protein>
<evidence type="ECO:0000259" key="4">
    <source>
        <dbReference type="Pfam" id="PF17782"/>
    </source>
</evidence>
<dbReference type="Gene3D" id="1.10.10.10">
    <property type="entry name" value="Winged helix-like DNA-binding domain superfamily/Winged helix DNA-binding domain"/>
    <property type="match status" value="1"/>
</dbReference>
<evidence type="ECO:0000313" key="5">
    <source>
        <dbReference type="EMBL" id="HJB79658.1"/>
    </source>
</evidence>
<dbReference type="SUPFAM" id="SSF102405">
    <property type="entry name" value="MCP/YpsA-like"/>
    <property type="match status" value="1"/>
</dbReference>
<dbReference type="InterPro" id="IPR041614">
    <property type="entry name" value="DprA_WH"/>
</dbReference>
<feature type="region of interest" description="Disordered" evidence="2">
    <location>
        <begin position="307"/>
        <end position="330"/>
    </location>
</feature>
<dbReference type="GO" id="GO:0009294">
    <property type="term" value="P:DNA-mediated transformation"/>
    <property type="evidence" value="ECO:0007669"/>
    <property type="project" value="InterPro"/>
</dbReference>
<dbReference type="AlphaFoldDB" id="A0A9D2MM62"/>
<dbReference type="Pfam" id="PF17782">
    <property type="entry name" value="WHD_DprA"/>
    <property type="match status" value="1"/>
</dbReference>
<gene>
    <name evidence="5" type="primary">dprA</name>
    <name evidence="5" type="ORF">H9712_01610</name>
</gene>
<dbReference type="EMBL" id="DWXO01000019">
    <property type="protein sequence ID" value="HJB79658.1"/>
    <property type="molecule type" value="Genomic_DNA"/>
</dbReference>
<evidence type="ECO:0000259" key="3">
    <source>
        <dbReference type="Pfam" id="PF02481"/>
    </source>
</evidence>
<dbReference type="PANTHER" id="PTHR43022:SF1">
    <property type="entry name" value="PROTEIN SMF"/>
    <property type="match status" value="1"/>
</dbReference>
<reference evidence="5" key="2">
    <citation type="submission" date="2021-04" db="EMBL/GenBank/DDBJ databases">
        <authorList>
            <person name="Gilroy R."/>
        </authorList>
    </citation>
    <scope>NUCLEOTIDE SEQUENCE</scope>
    <source>
        <strain evidence="5">CHK192-8294</strain>
    </source>
</reference>
<name>A0A9D2MM62_9FIRM</name>
<dbReference type="InterPro" id="IPR003488">
    <property type="entry name" value="DprA"/>
</dbReference>
<comment type="caution">
    <text evidence="5">The sequence shown here is derived from an EMBL/GenBank/DDBJ whole genome shotgun (WGS) entry which is preliminary data.</text>
</comment>
<dbReference type="NCBIfam" id="TIGR00732">
    <property type="entry name" value="dprA"/>
    <property type="match status" value="1"/>
</dbReference>
<dbReference type="Gene3D" id="3.40.50.450">
    <property type="match status" value="1"/>
</dbReference>
<dbReference type="InterPro" id="IPR057666">
    <property type="entry name" value="DrpA_SLOG"/>
</dbReference>
<dbReference type="Pfam" id="PF02481">
    <property type="entry name" value="DNA_processg_A"/>
    <property type="match status" value="1"/>
</dbReference>
<dbReference type="PANTHER" id="PTHR43022">
    <property type="entry name" value="PROTEIN SMF"/>
    <property type="match status" value="1"/>
</dbReference>
<evidence type="ECO:0000256" key="1">
    <source>
        <dbReference type="ARBA" id="ARBA00006525"/>
    </source>
</evidence>
<feature type="domain" description="Smf/DprA SLOG" evidence="3">
    <location>
        <begin position="78"/>
        <end position="286"/>
    </location>
</feature>
<feature type="domain" description="DprA winged helix" evidence="4">
    <location>
        <begin position="337"/>
        <end position="392"/>
    </location>
</feature>
<comment type="similarity">
    <text evidence="1">Belongs to the DprA/Smf family.</text>
</comment>
<accession>A0A9D2MM62</accession>